<sequence length="61" mass="6667">MSRSLRNALLIAIPFALVCSYLASQIWDGMTVGSPSNIVATLFATALVLLLSYPFWTGEKF</sequence>
<evidence type="ECO:0000256" key="1">
    <source>
        <dbReference type="SAM" id="Phobius"/>
    </source>
</evidence>
<name>A0AA95H7K1_9GAMM</name>
<protein>
    <submittedName>
        <fullName evidence="2">Uncharacterized protein</fullName>
    </submittedName>
</protein>
<feature type="transmembrane region" description="Helical" evidence="1">
    <location>
        <begin position="34"/>
        <end position="56"/>
    </location>
</feature>
<keyword evidence="1" id="KW-0472">Membrane</keyword>
<gene>
    <name evidence="2" type="ORF">QJT80_06235</name>
</gene>
<keyword evidence="1" id="KW-0812">Transmembrane</keyword>
<dbReference type="KEGG" id="tdu:QJT80_06235"/>
<dbReference type="Proteomes" id="UP001300672">
    <property type="component" value="Chromosome"/>
</dbReference>
<organism evidence="2">
    <name type="scientific">Candidatus Thiocaldithrix dubininis</name>
    <dbReference type="NCBI Taxonomy" id="3080823"/>
    <lineage>
        <taxon>Bacteria</taxon>
        <taxon>Pseudomonadati</taxon>
        <taxon>Pseudomonadota</taxon>
        <taxon>Gammaproteobacteria</taxon>
        <taxon>Thiotrichales</taxon>
        <taxon>Thiotrichaceae</taxon>
        <taxon>Candidatus Thiocaldithrix</taxon>
    </lineage>
</organism>
<dbReference type="EMBL" id="CP124755">
    <property type="protein sequence ID" value="WGZ92076.1"/>
    <property type="molecule type" value="Genomic_DNA"/>
</dbReference>
<accession>A0AA95H7K1</accession>
<reference evidence="2" key="2">
    <citation type="submission" date="2023-04" db="EMBL/GenBank/DDBJ databases">
        <authorList>
            <person name="Beletskiy A.V."/>
            <person name="Mardanov A.V."/>
            <person name="Ravin N.V."/>
        </authorList>
    </citation>
    <scope>NUCLEOTIDE SEQUENCE</scope>
    <source>
        <strain evidence="2">GKL-01</strain>
    </source>
</reference>
<dbReference type="AlphaFoldDB" id="A0AA95H7K1"/>
<proteinExistence type="predicted"/>
<evidence type="ECO:0000313" key="2">
    <source>
        <dbReference type="EMBL" id="WGZ92076.1"/>
    </source>
</evidence>
<keyword evidence="1" id="KW-1133">Transmembrane helix</keyword>
<reference evidence="2" key="1">
    <citation type="journal article" date="2023" name="Int. J. Mol. Sci.">
        <title>Metagenomics Revealed a New Genus 'Candidatus Thiocaldithrix dubininis' gen. nov., sp. nov. and a New Species 'Candidatus Thiothrix putei' sp. nov. in the Family Thiotrichaceae, Some Members of Which Have Traits of Both Na+- and H+-Motive Energetics.</title>
        <authorList>
            <person name="Ravin N.V."/>
            <person name="Muntyan M.S."/>
            <person name="Smolyakov D.D."/>
            <person name="Rudenko T.S."/>
            <person name="Beletsky A.V."/>
            <person name="Mardanov A.V."/>
            <person name="Grabovich M.Y."/>
        </authorList>
    </citation>
    <scope>NUCLEOTIDE SEQUENCE</scope>
    <source>
        <strain evidence="2">GKL-01</strain>
    </source>
</reference>